<accession>A0A210Q182</accession>
<evidence type="ECO:0000256" key="7">
    <source>
        <dbReference type="ARBA" id="ARBA00023203"/>
    </source>
</evidence>
<dbReference type="CDD" id="cd11289">
    <property type="entry name" value="gelsolin_S2_like"/>
    <property type="match status" value="1"/>
</dbReference>
<reference evidence="13 14" key="1">
    <citation type="journal article" date="2017" name="Nat. Ecol. Evol.">
        <title>Scallop genome provides insights into evolution of bilaterian karyotype and development.</title>
        <authorList>
            <person name="Wang S."/>
            <person name="Zhang J."/>
            <person name="Jiao W."/>
            <person name="Li J."/>
            <person name="Xun X."/>
            <person name="Sun Y."/>
            <person name="Guo X."/>
            <person name="Huan P."/>
            <person name="Dong B."/>
            <person name="Zhang L."/>
            <person name="Hu X."/>
            <person name="Sun X."/>
            <person name="Wang J."/>
            <person name="Zhao C."/>
            <person name="Wang Y."/>
            <person name="Wang D."/>
            <person name="Huang X."/>
            <person name="Wang R."/>
            <person name="Lv J."/>
            <person name="Li Y."/>
            <person name="Zhang Z."/>
            <person name="Liu B."/>
            <person name="Lu W."/>
            <person name="Hui Y."/>
            <person name="Liang J."/>
            <person name="Zhou Z."/>
            <person name="Hou R."/>
            <person name="Li X."/>
            <person name="Liu Y."/>
            <person name="Li H."/>
            <person name="Ning X."/>
            <person name="Lin Y."/>
            <person name="Zhao L."/>
            <person name="Xing Q."/>
            <person name="Dou J."/>
            <person name="Li Y."/>
            <person name="Mao J."/>
            <person name="Guo H."/>
            <person name="Dou H."/>
            <person name="Li T."/>
            <person name="Mu C."/>
            <person name="Jiang W."/>
            <person name="Fu Q."/>
            <person name="Fu X."/>
            <person name="Miao Y."/>
            <person name="Liu J."/>
            <person name="Yu Q."/>
            <person name="Li R."/>
            <person name="Liao H."/>
            <person name="Li X."/>
            <person name="Kong Y."/>
            <person name="Jiang Z."/>
            <person name="Chourrout D."/>
            <person name="Li R."/>
            <person name="Bao Z."/>
        </authorList>
    </citation>
    <scope>NUCLEOTIDE SEQUENCE [LARGE SCALE GENOMIC DNA]</scope>
    <source>
        <strain evidence="13 14">PY_sf001</strain>
    </source>
</reference>
<proteinExistence type="inferred from homology"/>
<feature type="domain" description="Gelsolin-like" evidence="12">
    <location>
        <begin position="177"/>
        <end position="234"/>
    </location>
</feature>
<evidence type="ECO:0000256" key="8">
    <source>
        <dbReference type="ARBA" id="ARBA00023212"/>
    </source>
</evidence>
<evidence type="ECO:0000256" key="10">
    <source>
        <dbReference type="ARBA" id="ARBA00063765"/>
    </source>
</evidence>
<dbReference type="GO" id="GO:0051693">
    <property type="term" value="P:actin filament capping"/>
    <property type="evidence" value="ECO:0007669"/>
    <property type="project" value="UniProtKB-KW"/>
</dbReference>
<dbReference type="SMART" id="SM00262">
    <property type="entry name" value="GEL"/>
    <property type="match status" value="3"/>
</dbReference>
<comment type="similarity">
    <text evidence="2">Belongs to the villin/gelsolin family.</text>
</comment>
<dbReference type="OrthoDB" id="6375767at2759"/>
<organism evidence="13 14">
    <name type="scientific">Mizuhopecten yessoensis</name>
    <name type="common">Japanese scallop</name>
    <name type="synonym">Patinopecten yessoensis</name>
    <dbReference type="NCBI Taxonomy" id="6573"/>
    <lineage>
        <taxon>Eukaryota</taxon>
        <taxon>Metazoa</taxon>
        <taxon>Spiralia</taxon>
        <taxon>Lophotrochozoa</taxon>
        <taxon>Mollusca</taxon>
        <taxon>Bivalvia</taxon>
        <taxon>Autobranchia</taxon>
        <taxon>Pteriomorphia</taxon>
        <taxon>Pectinida</taxon>
        <taxon>Pectinoidea</taxon>
        <taxon>Pectinidae</taxon>
        <taxon>Mizuhopecten</taxon>
    </lineage>
</organism>
<dbReference type="GO" id="GO:0015629">
    <property type="term" value="C:actin cytoskeleton"/>
    <property type="evidence" value="ECO:0007669"/>
    <property type="project" value="TreeGrafter"/>
</dbReference>
<dbReference type="CDD" id="cd11290">
    <property type="entry name" value="gelsolin_S1_like"/>
    <property type="match status" value="1"/>
</dbReference>
<dbReference type="Gene3D" id="3.40.20.10">
    <property type="entry name" value="Severin"/>
    <property type="match status" value="3"/>
</dbReference>
<keyword evidence="5" id="KW-0677">Repeat</keyword>
<keyword evidence="8" id="KW-0206">Cytoskeleton</keyword>
<evidence type="ECO:0000256" key="2">
    <source>
        <dbReference type="ARBA" id="ARBA00008418"/>
    </source>
</evidence>
<dbReference type="AlphaFoldDB" id="A0A210Q182"/>
<comment type="subcellular location">
    <subcellularLocation>
        <location evidence="1">Cytoplasm</location>
        <location evidence="1">Cytoskeleton</location>
    </subcellularLocation>
</comment>
<evidence type="ECO:0000256" key="5">
    <source>
        <dbReference type="ARBA" id="ARBA00022737"/>
    </source>
</evidence>
<dbReference type="PANTHER" id="PTHR11977:SF130">
    <property type="entry name" value="SEVERIN"/>
    <property type="match status" value="1"/>
</dbReference>
<evidence type="ECO:0000256" key="1">
    <source>
        <dbReference type="ARBA" id="ARBA00004245"/>
    </source>
</evidence>
<dbReference type="PANTHER" id="PTHR11977">
    <property type="entry name" value="VILLIN"/>
    <property type="match status" value="1"/>
</dbReference>
<dbReference type="Pfam" id="PF00626">
    <property type="entry name" value="Gelsolin"/>
    <property type="match status" value="3"/>
</dbReference>
<gene>
    <name evidence="13" type="ORF">KP79_PYT11074</name>
</gene>
<dbReference type="STRING" id="6573.A0A210Q182"/>
<protein>
    <recommendedName>
        <fullName evidence="11">Actin-modulator</fullName>
    </recommendedName>
</protein>
<dbReference type="InterPro" id="IPR007122">
    <property type="entry name" value="Villin/Gelsolin"/>
</dbReference>
<keyword evidence="7" id="KW-0009">Actin-binding</keyword>
<keyword evidence="6" id="KW-0106">Calcium</keyword>
<dbReference type="SUPFAM" id="SSF55753">
    <property type="entry name" value="Actin depolymerizing proteins"/>
    <property type="match status" value="3"/>
</dbReference>
<dbReference type="InterPro" id="IPR007123">
    <property type="entry name" value="Gelsolin-like_dom"/>
</dbReference>
<dbReference type="PRINTS" id="PR00597">
    <property type="entry name" value="GELSOLIN"/>
</dbReference>
<sequence length="368" mass="41497">MAGLRKAKKYNWKDSNMALFGSKTDREVKKSSAQTEPAWEGAGQVEGLQIWRIVKFKVTHWPKEQYGHFYDGDSYIILKTTDNPGNSELALHVHFWIGKHSSQDEYGTAAYKTVELDTLLDDRAVQHREVQGHESALFKSYFETIVTMDGGADTGFRHVTPEEYKPRLLHFSGSRRTVEVNEVPLCRSSLNTNDVFILDLGREIYQWNGSDSSKDERFKAMSFLSQLKAERSAKSETLEESMLHGEHKFYAALTETAEPDDDSDDEGGEDSDDKSFFKVSDTSGKVSMTKLKTGDVSWSDFKAEDVFLLHHGSLGVFVWVGKGASDAEKKNGMPYAHNYLQKQKKCYLPITVIRQGQDSADLTLAMSA</sequence>
<feature type="domain" description="Gelsolin-like" evidence="12">
    <location>
        <begin position="292"/>
        <end position="361"/>
    </location>
</feature>
<evidence type="ECO:0000256" key="9">
    <source>
        <dbReference type="ARBA" id="ARBA00056258"/>
    </source>
</evidence>
<keyword evidence="14" id="KW-1185">Reference proteome</keyword>
<dbReference type="GO" id="GO:0051015">
    <property type="term" value="F:actin filament binding"/>
    <property type="evidence" value="ECO:0007669"/>
    <property type="project" value="InterPro"/>
</dbReference>
<dbReference type="GO" id="GO:0008154">
    <property type="term" value="P:actin polymerization or depolymerization"/>
    <property type="evidence" value="ECO:0007669"/>
    <property type="project" value="TreeGrafter"/>
</dbReference>
<dbReference type="InterPro" id="IPR029006">
    <property type="entry name" value="ADF-H/Gelsolin-like_dom_sf"/>
</dbReference>
<name>A0A210Q182_MIZYE</name>
<evidence type="ECO:0000256" key="11">
    <source>
        <dbReference type="ARBA" id="ARBA00083856"/>
    </source>
</evidence>
<comment type="caution">
    <text evidence="13">The sequence shown here is derived from an EMBL/GenBank/DDBJ whole genome shotgun (WGS) entry which is preliminary data.</text>
</comment>
<evidence type="ECO:0000313" key="14">
    <source>
        <dbReference type="Proteomes" id="UP000242188"/>
    </source>
</evidence>
<evidence type="ECO:0000313" key="13">
    <source>
        <dbReference type="EMBL" id="OWF42510.1"/>
    </source>
</evidence>
<evidence type="ECO:0000256" key="6">
    <source>
        <dbReference type="ARBA" id="ARBA00022837"/>
    </source>
</evidence>
<evidence type="ECO:0000259" key="12">
    <source>
        <dbReference type="Pfam" id="PF00626"/>
    </source>
</evidence>
<comment type="function">
    <text evidence="9">Calcium-regulated protein that binds to the plus (or barbed) ends of actin monomers or filaments, preventing monomer exchange (end-blocking or capping). Can promote the assembly of monomers into filaments (nucleation) as well as sever existing filaments.</text>
</comment>
<dbReference type="Proteomes" id="UP000242188">
    <property type="component" value="Unassembled WGS sequence"/>
</dbReference>
<evidence type="ECO:0000256" key="3">
    <source>
        <dbReference type="ARBA" id="ARBA00022467"/>
    </source>
</evidence>
<dbReference type="GO" id="GO:0005737">
    <property type="term" value="C:cytoplasm"/>
    <property type="evidence" value="ECO:0007669"/>
    <property type="project" value="TreeGrafter"/>
</dbReference>
<keyword evidence="3" id="KW-0117">Actin capping</keyword>
<dbReference type="FunFam" id="3.40.20.10:FF:000043">
    <property type="entry name" value="macrophage-capping protein-like isoform X2"/>
    <property type="match status" value="1"/>
</dbReference>
<dbReference type="EMBL" id="NEDP02005265">
    <property type="protein sequence ID" value="OWF42510.1"/>
    <property type="molecule type" value="Genomic_DNA"/>
</dbReference>
<feature type="domain" description="Gelsolin-like" evidence="12">
    <location>
        <begin position="66"/>
        <end position="138"/>
    </location>
</feature>
<evidence type="ECO:0000256" key="4">
    <source>
        <dbReference type="ARBA" id="ARBA00022490"/>
    </source>
</evidence>
<keyword evidence="4" id="KW-0963">Cytoplasm</keyword>
<comment type="subunit">
    <text evidence="10">Interacts with actin monomers and filaments.</text>
</comment>